<sequence>MVAVFNKELLSWYLITLKLKETVEAGIQNLQSPTAAARSIEYPSEQEQYHLVKQQQQQRSDLLQIVISEDRNVDSVEEAEAKSPEPDWVINIRERLEQARQEDVAGAWGKLSIYRVPQCLREGDEKAYIPQTVSLGPYHRGKKRLRNMERHKWRALYHVLKRTRQDVKLYLDSVKELEEKAAACYEGQIGLGSNEFVEMMVLDGCFVLELFRASLKDSSNLAIRETIPFSQCVDRCTRFNVT</sequence>
<feature type="non-terminal residue" evidence="1">
    <location>
        <position position="1"/>
    </location>
</feature>
<dbReference type="Pfam" id="PF03140">
    <property type="entry name" value="DUF247"/>
    <property type="match status" value="1"/>
</dbReference>
<reference evidence="1 2" key="1">
    <citation type="journal article" date="2019" name="Genome Biol. Evol.">
        <title>The Rhododendron genome and chromosomal organization provide insight into shared whole-genome duplications across the heath family (Ericaceae).</title>
        <authorList>
            <person name="Soza V.L."/>
            <person name="Lindsley D."/>
            <person name="Waalkes A."/>
            <person name="Ramage E."/>
            <person name="Patwardhan R.P."/>
            <person name="Burton J.N."/>
            <person name="Adey A."/>
            <person name="Kumar A."/>
            <person name="Qiu R."/>
            <person name="Shendure J."/>
            <person name="Hall B."/>
        </authorList>
    </citation>
    <scope>NUCLEOTIDE SEQUENCE [LARGE SCALE GENOMIC DNA]</scope>
    <source>
        <strain evidence="1">RSF 1966-606</strain>
    </source>
</reference>
<evidence type="ECO:0000313" key="1">
    <source>
        <dbReference type="EMBL" id="KAE9466850.1"/>
    </source>
</evidence>
<organism evidence="1 2">
    <name type="scientific">Rhododendron williamsianum</name>
    <dbReference type="NCBI Taxonomy" id="262921"/>
    <lineage>
        <taxon>Eukaryota</taxon>
        <taxon>Viridiplantae</taxon>
        <taxon>Streptophyta</taxon>
        <taxon>Embryophyta</taxon>
        <taxon>Tracheophyta</taxon>
        <taxon>Spermatophyta</taxon>
        <taxon>Magnoliopsida</taxon>
        <taxon>eudicotyledons</taxon>
        <taxon>Gunneridae</taxon>
        <taxon>Pentapetalae</taxon>
        <taxon>asterids</taxon>
        <taxon>Ericales</taxon>
        <taxon>Ericaceae</taxon>
        <taxon>Ericoideae</taxon>
        <taxon>Rhodoreae</taxon>
        <taxon>Rhododendron</taxon>
    </lineage>
</organism>
<protein>
    <submittedName>
        <fullName evidence="1">Uncharacterized protein</fullName>
    </submittedName>
</protein>
<dbReference type="PANTHER" id="PTHR31170">
    <property type="entry name" value="BNAC04G53230D PROTEIN"/>
    <property type="match status" value="1"/>
</dbReference>
<dbReference type="PANTHER" id="PTHR31170:SF25">
    <property type="entry name" value="BNAA09G04570D PROTEIN"/>
    <property type="match status" value="1"/>
</dbReference>
<dbReference type="OrthoDB" id="1749033at2759"/>
<evidence type="ECO:0000313" key="2">
    <source>
        <dbReference type="Proteomes" id="UP000428333"/>
    </source>
</evidence>
<dbReference type="EMBL" id="QEFC01000074">
    <property type="protein sequence ID" value="KAE9466850.1"/>
    <property type="molecule type" value="Genomic_DNA"/>
</dbReference>
<dbReference type="InterPro" id="IPR004158">
    <property type="entry name" value="DUF247_pln"/>
</dbReference>
<name>A0A6A4MA89_9ERIC</name>
<gene>
    <name evidence="1" type="ORF">C3L33_01263</name>
</gene>
<accession>A0A6A4MA89</accession>
<proteinExistence type="predicted"/>
<dbReference type="AlphaFoldDB" id="A0A6A4MA89"/>
<dbReference type="Proteomes" id="UP000428333">
    <property type="component" value="Linkage Group LG01"/>
</dbReference>
<comment type="caution">
    <text evidence="1">The sequence shown here is derived from an EMBL/GenBank/DDBJ whole genome shotgun (WGS) entry which is preliminary data.</text>
</comment>
<keyword evidence="2" id="KW-1185">Reference proteome</keyword>